<accession>D4DP34</accession>
<feature type="transmembrane region" description="Helical" evidence="1">
    <location>
        <begin position="6"/>
        <end position="25"/>
    </location>
</feature>
<evidence type="ECO:0000313" key="5">
    <source>
        <dbReference type="Proteomes" id="UP000031392"/>
    </source>
</evidence>
<dbReference type="Proteomes" id="UP000031392">
    <property type="component" value="Chromosome"/>
</dbReference>
<name>D4DP34_NEIEG</name>
<reference evidence="2 5" key="3">
    <citation type="journal article" date="2015" name="PLoS Genet.">
        <title>Common Cell Shape Evolution of Two Nasopharyngeal Pathogens.</title>
        <authorList>
            <person name="Veyrier F.J."/>
            <person name="Biais N."/>
            <person name="Morales P."/>
            <person name="Belkacem N."/>
            <person name="Guilhen C."/>
            <person name="Ranjeva S."/>
            <person name="Sismeiro O."/>
            <person name="Pehau-Arnaudet G."/>
            <person name="Rocha E.P."/>
            <person name="Werts C."/>
            <person name="Taha M.K."/>
            <person name="Boneca I.G."/>
        </authorList>
    </citation>
    <scope>NUCLEOTIDE SEQUENCE [LARGE SCALE GENOMIC DNA]</scope>
    <source>
        <strain evidence="2 5">ATCC 29315</strain>
    </source>
</reference>
<dbReference type="KEGG" id="nel:NELON_08550"/>
<dbReference type="AlphaFoldDB" id="D4DP34"/>
<evidence type="ECO:0000313" key="3">
    <source>
        <dbReference type="EMBL" id="EFE50391.1"/>
    </source>
</evidence>
<dbReference type="Proteomes" id="UP000005536">
    <property type="component" value="Unassembled WGS sequence"/>
</dbReference>
<feature type="transmembrane region" description="Helical" evidence="1">
    <location>
        <begin position="85"/>
        <end position="105"/>
    </location>
</feature>
<dbReference type="STRING" id="546263.NELON_08550"/>
<evidence type="ECO:0000313" key="4">
    <source>
        <dbReference type="Proteomes" id="UP000005536"/>
    </source>
</evidence>
<gene>
    <name evidence="3" type="ORF">NEIELOOT_00819</name>
    <name evidence="2" type="ORF">NELON_08550</name>
</gene>
<evidence type="ECO:0000256" key="1">
    <source>
        <dbReference type="SAM" id="Phobius"/>
    </source>
</evidence>
<proteinExistence type="predicted"/>
<organism evidence="3 4">
    <name type="scientific">Neisseria elongata subsp. glycolytica ATCC 29315</name>
    <dbReference type="NCBI Taxonomy" id="546263"/>
    <lineage>
        <taxon>Bacteria</taxon>
        <taxon>Pseudomonadati</taxon>
        <taxon>Pseudomonadota</taxon>
        <taxon>Betaproteobacteria</taxon>
        <taxon>Neisseriales</taxon>
        <taxon>Neisseriaceae</taxon>
        <taxon>Neisseria</taxon>
    </lineage>
</organism>
<dbReference type="PATRIC" id="fig|546263.7.peg.1832"/>
<dbReference type="RefSeq" id="WP_003770783.1">
    <property type="nucleotide sequence ID" value="NZ_CP007726.1"/>
</dbReference>
<sequence length="137" mass="15163">MENLMIVIMTAAVSLLTSLTCWLIVGPQLKHVLAALCDDERENVKEISGLFWQRLYAGLTVFIPLLCVLAFAPNFELGAAANLLTALRCALMGGVILLLVLAYQIRQQIRLLQKKTASPPAGYHGGNSRINEWERQK</sequence>
<dbReference type="HOGENOM" id="CLU_1756412_0_0_4"/>
<protein>
    <submittedName>
        <fullName evidence="3">Uncharacterized protein</fullName>
    </submittedName>
</protein>
<keyword evidence="1" id="KW-0472">Membrane</keyword>
<keyword evidence="5" id="KW-1185">Reference proteome</keyword>
<dbReference type="EMBL" id="ADBF01000021">
    <property type="protein sequence ID" value="EFE50391.1"/>
    <property type="molecule type" value="Genomic_DNA"/>
</dbReference>
<evidence type="ECO:0000313" key="2">
    <source>
        <dbReference type="EMBL" id="AJE18934.1"/>
    </source>
</evidence>
<reference evidence="5" key="2">
    <citation type="submission" date="2014-05" db="EMBL/GenBank/DDBJ databases">
        <title>Complete Genome sequence of Neisseria elongata subsp. glycolytica.</title>
        <authorList>
            <person name="Veyrier F.J."/>
            <person name="Taha M.-K."/>
        </authorList>
    </citation>
    <scope>NUCLEOTIDE SEQUENCE [LARGE SCALE GENOMIC DNA]</scope>
    <source>
        <strain evidence="5">ATCC 29315</strain>
    </source>
</reference>
<dbReference type="EMBL" id="CP007726">
    <property type="protein sequence ID" value="AJE18934.1"/>
    <property type="molecule type" value="Genomic_DNA"/>
</dbReference>
<reference evidence="3 4" key="1">
    <citation type="submission" date="2010-02" db="EMBL/GenBank/DDBJ databases">
        <authorList>
            <person name="Weinstock G."/>
            <person name="Sodergren E."/>
            <person name="Clifton S."/>
            <person name="Fulton L."/>
            <person name="Fulton B."/>
            <person name="Courtney L."/>
            <person name="Fronick C."/>
            <person name="Harrison M."/>
            <person name="Strong C."/>
            <person name="Farmer C."/>
            <person name="Delahaunty K."/>
            <person name="Markovic C."/>
            <person name="Hall O."/>
            <person name="Minx P."/>
            <person name="Tomlinson C."/>
            <person name="Mitreva M."/>
            <person name="Nelson J."/>
            <person name="Hou S."/>
            <person name="Wollam A."/>
            <person name="Pepin K.H."/>
            <person name="Johnson M."/>
            <person name="Bhonagiri V."/>
            <person name="Zhang X."/>
            <person name="Suruliraj S."/>
            <person name="Warren W."/>
            <person name="Chinwalla A."/>
            <person name="Mardis E.R."/>
            <person name="Wilson R.K."/>
        </authorList>
    </citation>
    <scope>NUCLEOTIDE SEQUENCE [LARGE SCALE GENOMIC DNA]</scope>
    <source>
        <strain evidence="3 4">ATCC 29315</strain>
    </source>
</reference>
<keyword evidence="1" id="KW-0812">Transmembrane</keyword>
<keyword evidence="1" id="KW-1133">Transmembrane helix</keyword>
<feature type="transmembrane region" description="Helical" evidence="1">
    <location>
        <begin position="55"/>
        <end position="73"/>
    </location>
</feature>